<evidence type="ECO:0000313" key="1">
    <source>
        <dbReference type="EMBL" id="ODR93045.1"/>
    </source>
</evidence>
<evidence type="ECO:0000313" key="2">
    <source>
        <dbReference type="Proteomes" id="UP000094342"/>
    </source>
</evidence>
<dbReference type="STRING" id="1752398.A8M32_01710"/>
<protein>
    <submittedName>
        <fullName evidence="1">Putative nitrogen fixation protein FixT</fullName>
    </submittedName>
</protein>
<dbReference type="AlphaFoldDB" id="A0A1E3VHJ3"/>
<dbReference type="EMBL" id="LYBW01000034">
    <property type="protein sequence ID" value="ODR93045.1"/>
    <property type="molecule type" value="Genomic_DNA"/>
</dbReference>
<keyword evidence="2" id="KW-1185">Reference proteome</keyword>
<sequence>MKVTIRRTDNGLSAYVPRKDLEEPIVEIENESLWGGFVVLANGWRLLLPELPKDTRLPVTVEARKIVNDDVGIVAQRETS</sequence>
<dbReference type="InterPro" id="IPR024044">
    <property type="entry name" value="NifT/FixU_barrel-like_dom_sf"/>
</dbReference>
<dbReference type="SUPFAM" id="SSF159203">
    <property type="entry name" value="NifT/FixU-like"/>
    <property type="match status" value="1"/>
</dbReference>
<name>A0A1E3VHJ3_9HYPH</name>
<dbReference type="Gene3D" id="2.40.50.240">
    <property type="entry name" value="NifT/FixU-like"/>
    <property type="match status" value="1"/>
</dbReference>
<dbReference type="GO" id="GO:0009399">
    <property type="term" value="P:nitrogen fixation"/>
    <property type="evidence" value="ECO:0007669"/>
    <property type="project" value="InterPro"/>
</dbReference>
<organism evidence="1 2">
    <name type="scientific">Sinorhizobium alkalisoli</name>
    <dbReference type="NCBI Taxonomy" id="1752398"/>
    <lineage>
        <taxon>Bacteria</taxon>
        <taxon>Pseudomonadati</taxon>
        <taxon>Pseudomonadota</taxon>
        <taxon>Alphaproteobacteria</taxon>
        <taxon>Hyphomicrobiales</taxon>
        <taxon>Rhizobiaceae</taxon>
        <taxon>Sinorhizobium/Ensifer group</taxon>
        <taxon>Sinorhizobium</taxon>
    </lineage>
</organism>
<dbReference type="RefSeq" id="WP_069456678.1">
    <property type="nucleotide sequence ID" value="NZ_CP034911.1"/>
</dbReference>
<reference evidence="2" key="1">
    <citation type="submission" date="2016-05" db="EMBL/GenBank/DDBJ databases">
        <authorList>
            <person name="Li Y."/>
        </authorList>
    </citation>
    <scope>NUCLEOTIDE SEQUENCE [LARGE SCALE GENOMIC DNA]</scope>
    <source>
        <strain evidence="2">YIC4027</strain>
    </source>
</reference>
<dbReference type="Pfam" id="PF06988">
    <property type="entry name" value="NifT"/>
    <property type="match status" value="1"/>
</dbReference>
<accession>A0A1E3VHJ3</accession>
<dbReference type="InterPro" id="IPR009727">
    <property type="entry name" value="NifT"/>
</dbReference>
<dbReference type="Proteomes" id="UP000094342">
    <property type="component" value="Unassembled WGS sequence"/>
</dbReference>
<comment type="caution">
    <text evidence="1">The sequence shown here is derived from an EMBL/GenBank/DDBJ whole genome shotgun (WGS) entry which is preliminary data.</text>
</comment>
<proteinExistence type="predicted"/>
<gene>
    <name evidence="1" type="ORF">A8M32_01710</name>
</gene>
<dbReference type="NCBIfam" id="TIGR02934">
    <property type="entry name" value="nifT_nitrog"/>
    <property type="match status" value="1"/>
</dbReference>
<dbReference type="OrthoDB" id="9805052at2"/>